<dbReference type="SMART" id="SM00448">
    <property type="entry name" value="REC"/>
    <property type="match status" value="1"/>
</dbReference>
<dbReference type="PANTHER" id="PTHR44591:SF3">
    <property type="entry name" value="RESPONSE REGULATORY DOMAIN-CONTAINING PROTEIN"/>
    <property type="match status" value="1"/>
</dbReference>
<dbReference type="RefSeq" id="WP_214441697.1">
    <property type="nucleotide sequence ID" value="NZ_JAECZB010000095.1"/>
</dbReference>
<keyword evidence="5" id="KW-1185">Reference proteome</keyword>
<comment type="caution">
    <text evidence="4">The sequence shown here is derived from an EMBL/GenBank/DDBJ whole genome shotgun (WGS) entry which is preliminary data.</text>
</comment>
<dbReference type="Proteomes" id="UP000599391">
    <property type="component" value="Unassembled WGS sequence"/>
</dbReference>
<sequence>MCNEFTCIPGLRLLIIDNDADTREMLYILFNLEGAEALTVGSAREALEVVSDFKPDVLICDLYLSDEMGYSLLPKIRSIEAAKGRWTPAIALTGSTREKDCAYAFTAGFQMYLSKPVNLDELLNKVARLAFDAAHKQLA</sequence>
<name>A0A8J7HI40_9CYAN</name>
<proteinExistence type="predicted"/>
<dbReference type="GO" id="GO:0000160">
    <property type="term" value="P:phosphorelay signal transduction system"/>
    <property type="evidence" value="ECO:0007669"/>
    <property type="project" value="InterPro"/>
</dbReference>
<dbReference type="PROSITE" id="PS50110">
    <property type="entry name" value="RESPONSE_REGULATORY"/>
    <property type="match status" value="1"/>
</dbReference>
<evidence type="ECO:0000313" key="5">
    <source>
        <dbReference type="Proteomes" id="UP000599391"/>
    </source>
</evidence>
<dbReference type="Pfam" id="PF00072">
    <property type="entry name" value="Response_reg"/>
    <property type="match status" value="1"/>
</dbReference>
<evidence type="ECO:0000256" key="1">
    <source>
        <dbReference type="ARBA" id="ARBA00022553"/>
    </source>
</evidence>
<dbReference type="EMBL" id="JAECZB010000095">
    <property type="protein sequence ID" value="MBH8555479.1"/>
    <property type="molecule type" value="Genomic_DNA"/>
</dbReference>
<dbReference type="InterPro" id="IPR001789">
    <property type="entry name" value="Sig_transdc_resp-reg_receiver"/>
</dbReference>
<dbReference type="PANTHER" id="PTHR44591">
    <property type="entry name" value="STRESS RESPONSE REGULATOR PROTEIN 1"/>
    <property type="match status" value="1"/>
</dbReference>
<protein>
    <submittedName>
        <fullName evidence="4">Response regulator</fullName>
    </submittedName>
</protein>
<reference evidence="4 5" key="1">
    <citation type="journal article" date="2021" name="Int. J. Syst. Evol. Microbiol.">
        <title>Amazonocrinis nigriterrae gen. nov., sp. nov., Atlanticothrix silvestris gen. nov., sp. nov. and Dendronalium phyllosphericum gen. nov., sp. nov., nostocacean cyanobacteria from Brazilian environments.</title>
        <authorList>
            <person name="Alvarenga D.O."/>
            <person name="Andreote A.P.D."/>
            <person name="Branco L.H.Z."/>
            <person name="Delbaje E."/>
            <person name="Cruz R.B."/>
            <person name="Varani A.M."/>
            <person name="Fiore M.F."/>
        </authorList>
    </citation>
    <scope>NUCLEOTIDE SEQUENCE [LARGE SCALE GENOMIC DNA]</scope>
    <source>
        <strain evidence="4 5">CENA357</strain>
    </source>
</reference>
<dbReference type="SUPFAM" id="SSF52172">
    <property type="entry name" value="CheY-like"/>
    <property type="match status" value="1"/>
</dbReference>
<dbReference type="InterPro" id="IPR050595">
    <property type="entry name" value="Bact_response_regulator"/>
</dbReference>
<evidence type="ECO:0000259" key="3">
    <source>
        <dbReference type="PROSITE" id="PS50110"/>
    </source>
</evidence>
<dbReference type="InterPro" id="IPR011006">
    <property type="entry name" value="CheY-like_superfamily"/>
</dbReference>
<accession>A0A8J7HI40</accession>
<keyword evidence="1 2" id="KW-0597">Phosphoprotein</keyword>
<evidence type="ECO:0000256" key="2">
    <source>
        <dbReference type="PROSITE-ProRule" id="PRU00169"/>
    </source>
</evidence>
<dbReference type="Gene3D" id="3.40.50.2300">
    <property type="match status" value="1"/>
</dbReference>
<feature type="domain" description="Response regulatory" evidence="3">
    <location>
        <begin position="12"/>
        <end position="130"/>
    </location>
</feature>
<feature type="modified residue" description="4-aspartylphosphate" evidence="2">
    <location>
        <position position="61"/>
    </location>
</feature>
<evidence type="ECO:0000313" key="4">
    <source>
        <dbReference type="EMBL" id="MBH8555479.1"/>
    </source>
</evidence>
<organism evidence="4 5">
    <name type="scientific">Atlanticothrix silvestris CENA357</name>
    <dbReference type="NCBI Taxonomy" id="1725252"/>
    <lineage>
        <taxon>Bacteria</taxon>
        <taxon>Bacillati</taxon>
        <taxon>Cyanobacteriota</taxon>
        <taxon>Cyanophyceae</taxon>
        <taxon>Nostocales</taxon>
        <taxon>Nodulariaceae</taxon>
        <taxon>Atlanticothrix</taxon>
        <taxon>Atlanticothrix silvestris</taxon>
    </lineage>
</organism>
<gene>
    <name evidence="4" type="ORF">I8751_24660</name>
</gene>
<dbReference type="AlphaFoldDB" id="A0A8J7HI40"/>